<dbReference type="CDD" id="cd16907">
    <property type="entry name" value="YEATS_YEATS2_like"/>
    <property type="match status" value="1"/>
</dbReference>
<dbReference type="Pfam" id="PF25909">
    <property type="entry name" value="zf-C2H2_AHC1"/>
    <property type="match status" value="1"/>
</dbReference>
<protein>
    <submittedName>
        <fullName evidence="5">YEATS domain-containing protein 2</fullName>
    </submittedName>
</protein>
<evidence type="ECO:0000256" key="1">
    <source>
        <dbReference type="ARBA" id="ARBA00023242"/>
    </source>
</evidence>
<keyword evidence="1 2" id="KW-0539">Nucleus</keyword>
<dbReference type="InterPro" id="IPR005033">
    <property type="entry name" value="YEATS"/>
</dbReference>
<comment type="caution">
    <text evidence="5">The sequence shown here is derived from an EMBL/GenBank/DDBJ whole genome shotgun (WGS) entry which is preliminary data.</text>
</comment>
<feature type="region of interest" description="Disordered" evidence="3">
    <location>
        <begin position="1126"/>
        <end position="1155"/>
    </location>
</feature>
<proteinExistence type="predicted"/>
<feature type="compositionally biased region" description="Pro residues" evidence="3">
    <location>
        <begin position="318"/>
        <end position="337"/>
    </location>
</feature>
<gene>
    <name evidence="5" type="primary">YEATS2</name>
    <name evidence="5" type="ORF">DFQ27_008094</name>
</gene>
<dbReference type="Proteomes" id="UP000807716">
    <property type="component" value="Unassembled WGS sequence"/>
</dbReference>
<feature type="compositionally biased region" description="Basic and acidic residues" evidence="3">
    <location>
        <begin position="698"/>
        <end position="711"/>
    </location>
</feature>
<evidence type="ECO:0000313" key="6">
    <source>
        <dbReference type="Proteomes" id="UP000807716"/>
    </source>
</evidence>
<dbReference type="PROSITE" id="PS51037">
    <property type="entry name" value="YEATS"/>
    <property type="match status" value="1"/>
</dbReference>
<dbReference type="InterPro" id="IPR038704">
    <property type="entry name" value="YEAST_sf"/>
</dbReference>
<feature type="domain" description="YEATS" evidence="4">
    <location>
        <begin position="437"/>
        <end position="577"/>
    </location>
</feature>
<dbReference type="EMBL" id="JAAAJB010000666">
    <property type="protein sequence ID" value="KAG0252397.1"/>
    <property type="molecule type" value="Genomic_DNA"/>
</dbReference>
<feature type="compositionally biased region" description="Low complexity" evidence="3">
    <location>
        <begin position="351"/>
        <end position="362"/>
    </location>
</feature>
<dbReference type="Gene3D" id="2.60.40.1970">
    <property type="entry name" value="YEATS domain"/>
    <property type="match status" value="1"/>
</dbReference>
<dbReference type="PANTHER" id="PTHR23195">
    <property type="entry name" value="YEATS DOMAIN"/>
    <property type="match status" value="1"/>
</dbReference>
<sequence length="1191" mass="128387">MSASQGNELTRQKIAAIIEEQFDLEILLRHAERASITQELVKAERMLEDLRHAILSERQGAPLGNSTFSRTQGVPTTGTRGRTGRRATANYTPNGRQPEAIYAVRADGQFVRLGCPRCDRYDFGSQQGLINHMRLSHKHFFKSTEDCVRYCGVVVQASSYKPTIKTYDEEVDLDLDDGHKAGNHKPPPTAPALQHQQLQQTQQQQQHAQRPRSRKNSLTSMVSSSNADSGSESDTSGEEDSSGINRRRSSLALAINRPQKGKPKSGLQVSNGVSGSVDDTDGTSGTEIDTDDIQRPRQPAGKGPMRKYGGSGNAPPSTGRPPQPHPPSQPPLPPPPLAQALRDVSMDRQSRSSSVASSRAASPGVYPMTTTPEAVVTQPGVVARPTTVTPTAVSTPAPPKSTTQASVPTPPAAEGVPIITFGPSAVYADVPTPLDTVGSRFYVKRRIVVGNVSKYLPEHRRDARLKDFSYKWMIYVDGTPNPEDITAYVQKVEFYLHESYKPNHIVTIEEPPFHLSRYAWGETTVKIMLYFKDERNKPVEVFHKLALDPTHCGRQVLGNERSVDLELDRNTDFRPITSFQKRDKDTIKGAGMAASSSNSSVSSSLSAQAQARAMILHTKADAAMADALTDDKIDEDERELQDTFQKDVAGQRHRLALQQQQQQQQQVESVRAATMTGLMASSSAANLAQVPSSYDDEQDHHHHHDLDHGPGEDDILPGLELPMASTTAATIKAAAAAAAAMMMMGGIGGVGGGAGGGGGGIEGMATTGFYQTRVAATRLKYCKACGSPWQNHKDASLGVVGLESTTPFLNRENNSPIINCPHHPSYYATKDNLTLAGTAASLLSVGATLSLPVLGADGSDGGGYGGGGVAVGGGGGGTGSSGGRRAGRTKKRFALDMLKECGIVDERGHPILSRLQQQQQQMRHQMAAARGLDGADQQPINLMADEDQDMDLDVGDSELGVVTSSSSGSGLGGGSPVIMTPMQLKRVEDAFERLPVYEGRRSEIDWVLSVMDDLRLKTLALDGVPVGSGRMMTMDLQRQRLAISSSSTSSPAMSNGFGHLAGEQGTLEQDEERMKQKVDESIRQRAIIGGLLVQVTKGFLNRILSKAVDVHRREAEAERGTAALMMELDDDDYSTNDDSNAGKSGRRKEASSKLLTPHHIRQALELNPEELDFLTNDYEDMRGVSDAMAGL</sequence>
<dbReference type="AlphaFoldDB" id="A0A9P6TYA1"/>
<comment type="subcellular location">
    <subcellularLocation>
        <location evidence="2">Nucleus</location>
    </subcellularLocation>
</comment>
<dbReference type="OrthoDB" id="1741717at2759"/>
<keyword evidence="6" id="KW-1185">Reference proteome</keyword>
<dbReference type="InterPro" id="IPR058706">
    <property type="entry name" value="zf-C2H2_AHC1-like"/>
</dbReference>
<feature type="compositionally biased region" description="Low complexity" evidence="3">
    <location>
        <begin position="385"/>
        <end position="403"/>
    </location>
</feature>
<evidence type="ECO:0000256" key="3">
    <source>
        <dbReference type="SAM" id="MobiDB-lite"/>
    </source>
</evidence>
<feature type="region of interest" description="Disordered" evidence="3">
    <location>
        <begin position="174"/>
        <end position="409"/>
    </location>
</feature>
<dbReference type="GO" id="GO:0000785">
    <property type="term" value="C:chromatin"/>
    <property type="evidence" value="ECO:0007669"/>
    <property type="project" value="UniProtKB-ARBA"/>
</dbReference>
<evidence type="ECO:0000256" key="2">
    <source>
        <dbReference type="PROSITE-ProRule" id="PRU00376"/>
    </source>
</evidence>
<reference evidence="5" key="1">
    <citation type="journal article" date="2020" name="Fungal Divers.">
        <title>Resolving the Mortierellaceae phylogeny through synthesis of multi-gene phylogenetics and phylogenomics.</title>
        <authorList>
            <person name="Vandepol N."/>
            <person name="Liber J."/>
            <person name="Desiro A."/>
            <person name="Na H."/>
            <person name="Kennedy M."/>
            <person name="Barry K."/>
            <person name="Grigoriev I.V."/>
            <person name="Miller A.N."/>
            <person name="O'Donnell K."/>
            <person name="Stajich J.E."/>
            <person name="Bonito G."/>
        </authorList>
    </citation>
    <scope>NUCLEOTIDE SEQUENCE</scope>
    <source>
        <strain evidence="5">BC1065</strain>
    </source>
</reference>
<feature type="compositionally biased region" description="Low complexity" evidence="3">
    <location>
        <begin position="191"/>
        <end position="208"/>
    </location>
</feature>
<name>A0A9P6TYA1_9FUNG</name>
<dbReference type="GO" id="GO:0006355">
    <property type="term" value="P:regulation of DNA-templated transcription"/>
    <property type="evidence" value="ECO:0007669"/>
    <property type="project" value="InterPro"/>
</dbReference>
<evidence type="ECO:0000259" key="4">
    <source>
        <dbReference type="PROSITE" id="PS51037"/>
    </source>
</evidence>
<accession>A0A9P6TYA1</accession>
<evidence type="ECO:0000313" key="5">
    <source>
        <dbReference type="EMBL" id="KAG0252397.1"/>
    </source>
</evidence>
<feature type="region of interest" description="Disordered" evidence="3">
    <location>
        <begin position="686"/>
        <end position="718"/>
    </location>
</feature>
<dbReference type="InterPro" id="IPR055129">
    <property type="entry name" value="YEATS_dom"/>
</dbReference>
<feature type="compositionally biased region" description="Low complexity" evidence="3">
    <location>
        <begin position="223"/>
        <end position="234"/>
    </location>
</feature>
<feature type="region of interest" description="Disordered" evidence="3">
    <location>
        <begin position="61"/>
        <end position="94"/>
    </location>
</feature>
<dbReference type="GO" id="GO:0005634">
    <property type="term" value="C:nucleus"/>
    <property type="evidence" value="ECO:0007669"/>
    <property type="project" value="UniProtKB-SubCell"/>
</dbReference>
<feature type="compositionally biased region" description="Polar residues" evidence="3">
    <location>
        <begin position="64"/>
        <end position="75"/>
    </location>
</feature>
<dbReference type="Pfam" id="PF03366">
    <property type="entry name" value="YEATS"/>
    <property type="match status" value="1"/>
</dbReference>
<organism evidence="5 6">
    <name type="scientific">Actinomortierella ambigua</name>
    <dbReference type="NCBI Taxonomy" id="1343610"/>
    <lineage>
        <taxon>Eukaryota</taxon>
        <taxon>Fungi</taxon>
        <taxon>Fungi incertae sedis</taxon>
        <taxon>Mucoromycota</taxon>
        <taxon>Mortierellomycotina</taxon>
        <taxon>Mortierellomycetes</taxon>
        <taxon>Mortierellales</taxon>
        <taxon>Mortierellaceae</taxon>
        <taxon>Actinomortierella</taxon>
    </lineage>
</organism>